<protein>
    <submittedName>
        <fullName evidence="1">Uncharacterized protein</fullName>
    </submittedName>
</protein>
<reference evidence="1 2" key="1">
    <citation type="journal article" date="2015" name="Plant Cell">
        <title>Oil accumulation by the oleaginous diatom Fistulifera solaris as revealed by the genome and transcriptome.</title>
        <authorList>
            <person name="Tanaka T."/>
            <person name="Maeda Y."/>
            <person name="Veluchamy A."/>
            <person name="Tanaka M."/>
            <person name="Abida H."/>
            <person name="Marechal E."/>
            <person name="Bowler C."/>
            <person name="Muto M."/>
            <person name="Sunaga Y."/>
            <person name="Tanaka M."/>
            <person name="Yoshino T."/>
            <person name="Taniguchi T."/>
            <person name="Fukuda Y."/>
            <person name="Nemoto M."/>
            <person name="Matsumoto M."/>
            <person name="Wong P.S."/>
            <person name="Aburatani S."/>
            <person name="Fujibuchi W."/>
        </authorList>
    </citation>
    <scope>NUCLEOTIDE SEQUENCE [LARGE SCALE GENOMIC DNA]</scope>
    <source>
        <strain evidence="1 2">JPCC DA0580</strain>
    </source>
</reference>
<sequence length="166" mass="19151">MQTLLIRQPECNNLFTFGWGDMPYQGEHDGYYEDLSTVHPISTRMTLLPESFFRSQPASSVQHNHSSRKRRCIRFVEQVQVRIHETILGDHPLCSDGLALQCGWAYAATEYTPLTTTTTSTQKKVRRLDQLTRRQRLREATGMSNLQLLQVANAFLDGVAYQCWNR</sequence>
<organism evidence="1 2">
    <name type="scientific">Fistulifera solaris</name>
    <name type="common">Oleaginous diatom</name>
    <dbReference type="NCBI Taxonomy" id="1519565"/>
    <lineage>
        <taxon>Eukaryota</taxon>
        <taxon>Sar</taxon>
        <taxon>Stramenopiles</taxon>
        <taxon>Ochrophyta</taxon>
        <taxon>Bacillariophyta</taxon>
        <taxon>Bacillariophyceae</taxon>
        <taxon>Bacillariophycidae</taxon>
        <taxon>Naviculales</taxon>
        <taxon>Naviculaceae</taxon>
        <taxon>Fistulifera</taxon>
    </lineage>
</organism>
<dbReference type="OrthoDB" id="48791at2759"/>
<name>A0A1Z5JQU9_FISSO</name>
<accession>A0A1Z5JQU9</accession>
<evidence type="ECO:0000313" key="2">
    <source>
        <dbReference type="Proteomes" id="UP000198406"/>
    </source>
</evidence>
<dbReference type="Proteomes" id="UP000198406">
    <property type="component" value="Unassembled WGS sequence"/>
</dbReference>
<dbReference type="AlphaFoldDB" id="A0A1Z5JQU9"/>
<dbReference type="InParanoid" id="A0A1Z5JQU9"/>
<evidence type="ECO:0000313" key="1">
    <source>
        <dbReference type="EMBL" id="GAX16400.1"/>
    </source>
</evidence>
<dbReference type="EMBL" id="BDSP01000105">
    <property type="protein sequence ID" value="GAX16400.1"/>
    <property type="molecule type" value="Genomic_DNA"/>
</dbReference>
<comment type="caution">
    <text evidence="1">The sequence shown here is derived from an EMBL/GenBank/DDBJ whole genome shotgun (WGS) entry which is preliminary data.</text>
</comment>
<keyword evidence="2" id="KW-1185">Reference proteome</keyword>
<gene>
    <name evidence="1" type="ORF">FisN_10Hh366</name>
</gene>
<proteinExistence type="predicted"/>